<dbReference type="InterPro" id="IPR002934">
    <property type="entry name" value="Polymerase_NTP_transf_dom"/>
</dbReference>
<dbReference type="PANTHER" id="PTHR37030">
    <property type="entry name" value="NUCLEOTIDYLTRANSFERASE"/>
    <property type="match status" value="1"/>
</dbReference>
<dbReference type="PANTHER" id="PTHR37030:SF1">
    <property type="entry name" value="NUCLEOTIDYLTRANSFERASE"/>
    <property type="match status" value="1"/>
</dbReference>
<keyword evidence="3" id="KW-1185">Reference proteome</keyword>
<gene>
    <name evidence="2" type="ORF">H6F41_12750</name>
</gene>
<dbReference type="InterPro" id="IPR043519">
    <property type="entry name" value="NT_sf"/>
</dbReference>
<dbReference type="Pfam" id="PF01909">
    <property type="entry name" value="NTP_transf_2"/>
    <property type="match status" value="1"/>
</dbReference>
<reference evidence="2 3" key="1">
    <citation type="journal article" date="2020" name="ISME J.">
        <title>Comparative genomics reveals insights into cyanobacterial evolution and habitat adaptation.</title>
        <authorList>
            <person name="Chen M.Y."/>
            <person name="Teng W.K."/>
            <person name="Zhao L."/>
            <person name="Hu C.X."/>
            <person name="Zhou Y.K."/>
            <person name="Han B.P."/>
            <person name="Song L.R."/>
            <person name="Shu W.S."/>
        </authorList>
    </citation>
    <scope>NUCLEOTIDE SEQUENCE [LARGE SCALE GENOMIC DNA]</scope>
    <source>
        <strain evidence="2 3">FACHB-723</strain>
    </source>
</reference>
<feature type="domain" description="Polymerase nucleotidyl transferase" evidence="1">
    <location>
        <begin position="21"/>
        <end position="97"/>
    </location>
</feature>
<dbReference type="Proteomes" id="UP000642094">
    <property type="component" value="Unassembled WGS sequence"/>
</dbReference>
<organism evidence="2 3">
    <name type="scientific">Pseudanabaena mucicola FACHB-723</name>
    <dbReference type="NCBI Taxonomy" id="2692860"/>
    <lineage>
        <taxon>Bacteria</taxon>
        <taxon>Bacillati</taxon>
        <taxon>Cyanobacteriota</taxon>
        <taxon>Cyanophyceae</taxon>
        <taxon>Pseudanabaenales</taxon>
        <taxon>Pseudanabaenaceae</taxon>
        <taxon>Pseudanabaena</taxon>
    </lineage>
</organism>
<sequence>MQQVTSELLGQITQKLAATLNPEQIILFGSYAYGEPNEDSDIDLMVIVSHSDEPRYRRSRSAYRALRGLRIPTDVIVVTREEVTRKIKVKSSLISRVIHDGKILYG</sequence>
<proteinExistence type="predicted"/>
<dbReference type="Gene3D" id="3.30.460.10">
    <property type="entry name" value="Beta Polymerase, domain 2"/>
    <property type="match status" value="1"/>
</dbReference>
<evidence type="ECO:0000313" key="3">
    <source>
        <dbReference type="Proteomes" id="UP000642094"/>
    </source>
</evidence>
<accession>A0ABR7ZYI2</accession>
<evidence type="ECO:0000259" key="1">
    <source>
        <dbReference type="Pfam" id="PF01909"/>
    </source>
</evidence>
<evidence type="ECO:0000313" key="2">
    <source>
        <dbReference type="EMBL" id="MBD2189008.1"/>
    </source>
</evidence>
<dbReference type="SUPFAM" id="SSF81301">
    <property type="entry name" value="Nucleotidyltransferase"/>
    <property type="match status" value="1"/>
</dbReference>
<dbReference type="EMBL" id="JACJQB010000026">
    <property type="protein sequence ID" value="MBD2189008.1"/>
    <property type="molecule type" value="Genomic_DNA"/>
</dbReference>
<dbReference type="CDD" id="cd05403">
    <property type="entry name" value="NT_KNTase_like"/>
    <property type="match status" value="1"/>
</dbReference>
<protein>
    <submittedName>
        <fullName evidence="2">Nucleotidyltransferase domain-containing protein</fullName>
    </submittedName>
</protein>
<name>A0ABR7ZYI2_9CYAN</name>
<comment type="caution">
    <text evidence="2">The sequence shown here is derived from an EMBL/GenBank/DDBJ whole genome shotgun (WGS) entry which is preliminary data.</text>
</comment>